<feature type="binding site" evidence="3">
    <location>
        <begin position="95"/>
        <end position="98"/>
    </location>
    <ligand>
        <name>5-phospho-alpha-D-ribose 1-diphosphate</name>
        <dbReference type="ChEBI" id="CHEBI:58017"/>
    </ligand>
</feature>
<comment type="caution">
    <text evidence="3">Lacks conserved residue(s) required for the propagation of feature annotation.</text>
</comment>
<comment type="subunit">
    <text evidence="3">Homodimer.</text>
</comment>
<dbReference type="NCBIfam" id="TIGR01245">
    <property type="entry name" value="trpD"/>
    <property type="match status" value="1"/>
</dbReference>
<comment type="function">
    <text evidence="3">Catalyzes the transfer of the phosphoribosyl group of 5-phosphorylribose-1-pyrophosphate (PRPP) to anthranilate to yield N-(5'-phosphoribosyl)-anthranilate (PRA).</text>
</comment>
<keyword evidence="3" id="KW-0028">Amino-acid biosynthesis</keyword>
<reference evidence="7" key="1">
    <citation type="submission" date="2017-02" db="EMBL/GenBank/DDBJ databases">
        <authorList>
            <person name="Varghese N."/>
            <person name="Submissions S."/>
        </authorList>
    </citation>
    <scope>NUCLEOTIDE SEQUENCE [LARGE SCALE GENOMIC DNA]</scope>
    <source>
        <strain evidence="7">ATCC BAA-34</strain>
    </source>
</reference>
<evidence type="ECO:0000256" key="2">
    <source>
        <dbReference type="ARBA" id="ARBA00022679"/>
    </source>
</evidence>
<dbReference type="OrthoDB" id="9806430at2"/>
<sequence length="368" mass="39286">MTPEQFGAQIQLLIEKQDLTQEQSYLLFRELMLDRQSQLQQGALLAALTAKGETVDEIAGAWQAIDEFDTIHPEDLPDGLFENSGTGMDGFKTFNVSSAAAIVGAANGVVMARHGARAITSRCGTVDIMEAVGIDVDCAPAQVADSIRQAGIGLFNGMSPAIHPGGLGRILSQIRFGSTLNIAASLANPARPRQALRGVYSRQMVPATAAVMAKIGYQQGMVVHGIDQTSGLGMDELSICGPSTVCRFQGEQQEQFTIVPEDLGLACRRGEEIAACNAREDEIRRFMQVISGTGRFSACEEFVSLNAGALLWTAGKATDLKQGVTMAQETLASGAALSRLQQWVACQNSNAEVGLERFERVKKGDCNA</sequence>
<feature type="binding site" evidence="3">
    <location>
        <position position="85"/>
    </location>
    <ligand>
        <name>anthranilate</name>
        <dbReference type="ChEBI" id="CHEBI:16567"/>
        <label>1</label>
    </ligand>
</feature>
<keyword evidence="3" id="KW-0822">Tryptophan biosynthesis</keyword>
<name>A0A1T4K3S9_9BACT</name>
<dbReference type="Gene3D" id="1.20.970.10">
    <property type="entry name" value="Transferase, Pyrimidine Nucleoside Phosphorylase, Chain C"/>
    <property type="match status" value="1"/>
</dbReference>
<feature type="binding site" evidence="3">
    <location>
        <position position="236"/>
    </location>
    <ligand>
        <name>Mg(2+)</name>
        <dbReference type="ChEBI" id="CHEBI:18420"/>
        <label>1</label>
    </ligand>
</feature>
<feature type="binding site" evidence="3">
    <location>
        <position position="125"/>
    </location>
    <ligand>
        <name>5-phospho-alpha-D-ribose 1-diphosphate</name>
        <dbReference type="ChEBI" id="CHEBI:58017"/>
    </ligand>
</feature>
<feature type="binding site" evidence="3">
    <location>
        <position position="93"/>
    </location>
    <ligand>
        <name>5-phospho-alpha-D-ribose 1-diphosphate</name>
        <dbReference type="ChEBI" id="CHEBI:58017"/>
    </ligand>
</feature>
<feature type="domain" description="Glycosyl transferase family 3 N-terminal" evidence="5">
    <location>
        <begin position="10"/>
        <end position="67"/>
    </location>
</feature>
<protein>
    <recommendedName>
        <fullName evidence="3">Anthranilate phosphoribosyltransferase</fullName>
        <ecNumber evidence="3">2.4.2.18</ecNumber>
    </recommendedName>
</protein>
<keyword evidence="3" id="KW-0057">Aromatic amino acid biosynthesis</keyword>
<dbReference type="GO" id="GO:0000287">
    <property type="term" value="F:magnesium ion binding"/>
    <property type="evidence" value="ECO:0007669"/>
    <property type="project" value="UniProtKB-UniRule"/>
</dbReference>
<dbReference type="GO" id="GO:0004048">
    <property type="term" value="F:anthranilate phosphoribosyltransferase activity"/>
    <property type="evidence" value="ECO:0007669"/>
    <property type="project" value="UniProtKB-UniRule"/>
</dbReference>
<dbReference type="SUPFAM" id="SSF52418">
    <property type="entry name" value="Nucleoside phosphorylase/phosphoribosyltransferase catalytic domain"/>
    <property type="match status" value="1"/>
</dbReference>
<keyword evidence="3" id="KW-0479">Metal-binding</keyword>
<dbReference type="InterPro" id="IPR035902">
    <property type="entry name" value="Nuc_phospho_transferase"/>
</dbReference>
<dbReference type="InterPro" id="IPR017459">
    <property type="entry name" value="Glycosyl_Trfase_fam3_N_dom"/>
</dbReference>
<evidence type="ECO:0000259" key="5">
    <source>
        <dbReference type="Pfam" id="PF02885"/>
    </source>
</evidence>
<feature type="domain" description="Glycosyl transferase family 3" evidence="4">
    <location>
        <begin position="83"/>
        <end position="337"/>
    </location>
</feature>
<dbReference type="SUPFAM" id="SSF47648">
    <property type="entry name" value="Nucleoside phosphorylase/phosphoribosyltransferase N-terminal domain"/>
    <property type="match status" value="1"/>
</dbReference>
<gene>
    <name evidence="3" type="primary">trpD</name>
    <name evidence="6" type="ORF">SAMN02745119_00287</name>
</gene>
<proteinExistence type="inferred from homology"/>
<dbReference type="HAMAP" id="MF_00211">
    <property type="entry name" value="TrpD"/>
    <property type="match status" value="1"/>
</dbReference>
<dbReference type="InterPro" id="IPR000312">
    <property type="entry name" value="Glycosyl_Trfase_fam3"/>
</dbReference>
<dbReference type="GO" id="GO:0000162">
    <property type="term" value="P:L-tryptophan biosynthetic process"/>
    <property type="evidence" value="ECO:0007669"/>
    <property type="project" value="UniProtKB-UniRule"/>
</dbReference>
<dbReference type="Pfam" id="PF00591">
    <property type="entry name" value="Glycos_transf_3"/>
    <property type="match status" value="1"/>
</dbReference>
<feature type="binding site" evidence="3">
    <location>
        <position position="235"/>
    </location>
    <ligand>
        <name>Mg(2+)</name>
        <dbReference type="ChEBI" id="CHEBI:18420"/>
        <label>2</label>
    </ligand>
</feature>
<dbReference type="RefSeq" id="WP_078788591.1">
    <property type="nucleotide sequence ID" value="NZ_FUWR01000001.1"/>
</dbReference>
<accession>A0A1T4K3S9</accession>
<comment type="catalytic activity">
    <reaction evidence="3">
        <text>N-(5-phospho-beta-D-ribosyl)anthranilate + diphosphate = 5-phospho-alpha-D-ribose 1-diphosphate + anthranilate</text>
        <dbReference type="Rhea" id="RHEA:11768"/>
        <dbReference type="ChEBI" id="CHEBI:16567"/>
        <dbReference type="ChEBI" id="CHEBI:18277"/>
        <dbReference type="ChEBI" id="CHEBI:33019"/>
        <dbReference type="ChEBI" id="CHEBI:58017"/>
        <dbReference type="EC" id="2.4.2.18"/>
    </reaction>
</comment>
<dbReference type="STRING" id="115783.SAMN02745119_00287"/>
<dbReference type="Gene3D" id="3.40.1030.10">
    <property type="entry name" value="Nucleoside phosphorylase/phosphoribosyltransferase catalytic domain"/>
    <property type="match status" value="1"/>
</dbReference>
<dbReference type="PANTHER" id="PTHR43285">
    <property type="entry name" value="ANTHRANILATE PHOSPHORIBOSYLTRANSFERASE"/>
    <property type="match status" value="1"/>
</dbReference>
<evidence type="ECO:0000313" key="6">
    <source>
        <dbReference type="EMBL" id="SJZ37003.1"/>
    </source>
</evidence>
<evidence type="ECO:0000313" key="7">
    <source>
        <dbReference type="Proteomes" id="UP000190102"/>
    </source>
</evidence>
<comment type="pathway">
    <text evidence="3">Amino-acid biosynthesis; L-tryptophan biosynthesis; L-tryptophan from chorismate: step 2/5.</text>
</comment>
<organism evidence="6 7">
    <name type="scientific">Trichlorobacter thiogenes</name>
    <dbReference type="NCBI Taxonomy" id="115783"/>
    <lineage>
        <taxon>Bacteria</taxon>
        <taxon>Pseudomonadati</taxon>
        <taxon>Thermodesulfobacteriota</taxon>
        <taxon>Desulfuromonadia</taxon>
        <taxon>Geobacterales</taxon>
        <taxon>Geobacteraceae</taxon>
        <taxon>Trichlorobacter</taxon>
    </lineage>
</organism>
<keyword evidence="3" id="KW-0460">Magnesium</keyword>
<feature type="binding site" evidence="3">
    <location>
        <position position="85"/>
    </location>
    <ligand>
        <name>5-phospho-alpha-D-ribose 1-diphosphate</name>
        <dbReference type="ChEBI" id="CHEBI:58017"/>
    </ligand>
</feature>
<dbReference type="GO" id="GO:0005829">
    <property type="term" value="C:cytosol"/>
    <property type="evidence" value="ECO:0007669"/>
    <property type="project" value="TreeGrafter"/>
</dbReference>
<feature type="binding site" evidence="3">
    <location>
        <position position="97"/>
    </location>
    <ligand>
        <name>Mg(2+)</name>
        <dbReference type="ChEBI" id="CHEBI:18420"/>
        <label>1</label>
    </ligand>
</feature>
<dbReference type="Proteomes" id="UP000190102">
    <property type="component" value="Unassembled WGS sequence"/>
</dbReference>
<evidence type="ECO:0000256" key="1">
    <source>
        <dbReference type="ARBA" id="ARBA00022676"/>
    </source>
</evidence>
<comment type="cofactor">
    <cofactor evidence="3">
        <name>Mg(2+)</name>
        <dbReference type="ChEBI" id="CHEBI:18420"/>
    </cofactor>
    <text evidence="3">Binds 2 magnesium ions per monomer.</text>
</comment>
<dbReference type="InterPro" id="IPR036320">
    <property type="entry name" value="Glycosyl_Trfase_fam3_N_dom_sf"/>
</dbReference>
<keyword evidence="2 3" id="KW-0808">Transferase</keyword>
<keyword evidence="7" id="KW-1185">Reference proteome</keyword>
<dbReference type="InterPro" id="IPR005940">
    <property type="entry name" value="Anthranilate_Pribosyl_Tfrase"/>
</dbReference>
<comment type="similarity">
    <text evidence="3">Belongs to the anthranilate phosphoribosyltransferase family.</text>
</comment>
<dbReference type="AlphaFoldDB" id="A0A1T4K3S9"/>
<evidence type="ECO:0000256" key="3">
    <source>
        <dbReference type="HAMAP-Rule" id="MF_00211"/>
    </source>
</evidence>
<dbReference type="Pfam" id="PF02885">
    <property type="entry name" value="Glycos_trans_3N"/>
    <property type="match status" value="1"/>
</dbReference>
<feature type="binding site" evidence="3">
    <location>
        <position position="236"/>
    </location>
    <ligand>
        <name>Mg(2+)</name>
        <dbReference type="ChEBI" id="CHEBI:18420"/>
        <label>2</label>
    </ligand>
</feature>
<evidence type="ECO:0000259" key="4">
    <source>
        <dbReference type="Pfam" id="PF00591"/>
    </source>
</evidence>
<dbReference type="EC" id="2.4.2.18" evidence="3"/>
<dbReference type="PANTHER" id="PTHR43285:SF2">
    <property type="entry name" value="ANTHRANILATE PHOSPHORIBOSYLTRANSFERASE"/>
    <property type="match status" value="1"/>
</dbReference>
<keyword evidence="1 3" id="KW-0328">Glycosyltransferase</keyword>
<dbReference type="EMBL" id="FUWR01000001">
    <property type="protein sequence ID" value="SJZ37003.1"/>
    <property type="molecule type" value="Genomic_DNA"/>
</dbReference>